<dbReference type="Proteomes" id="UP000245433">
    <property type="component" value="Unassembled WGS sequence"/>
</dbReference>
<dbReference type="EMBL" id="QEKT01000008">
    <property type="protein sequence ID" value="PVY83167.1"/>
    <property type="molecule type" value="Genomic_DNA"/>
</dbReference>
<dbReference type="OrthoDB" id="3231851at2"/>
<keyword evidence="3" id="KW-1185">Reference proteome</keyword>
<evidence type="ECO:0000256" key="1">
    <source>
        <dbReference type="SAM" id="Phobius"/>
    </source>
</evidence>
<proteinExistence type="predicted"/>
<evidence type="ECO:0000313" key="2">
    <source>
        <dbReference type="EMBL" id="PVY83167.1"/>
    </source>
</evidence>
<accession>A0A2U1D659</accession>
<dbReference type="AlphaFoldDB" id="A0A2U1D659"/>
<reference evidence="2 3" key="1">
    <citation type="submission" date="2018-04" db="EMBL/GenBank/DDBJ databases">
        <title>Genomic Encyclopedia of Type Strains, Phase IV (KMG-IV): sequencing the most valuable type-strain genomes for metagenomic binning, comparative biology and taxonomic classification.</title>
        <authorList>
            <person name="Goeker M."/>
        </authorList>
    </citation>
    <scope>NUCLEOTIDE SEQUENCE [LARGE SCALE GENOMIC DNA]</scope>
    <source>
        <strain evidence="2 3">DSM 28795</strain>
    </source>
</reference>
<keyword evidence="1" id="KW-0472">Membrane</keyword>
<feature type="transmembrane region" description="Helical" evidence="1">
    <location>
        <begin position="6"/>
        <end position="26"/>
    </location>
</feature>
<feature type="transmembrane region" description="Helical" evidence="1">
    <location>
        <begin position="127"/>
        <end position="150"/>
    </location>
</feature>
<dbReference type="RefSeq" id="WP_089939240.1">
    <property type="nucleotide sequence ID" value="NZ_CAKOEX010000008.1"/>
</dbReference>
<keyword evidence="1" id="KW-0812">Transmembrane</keyword>
<organism evidence="2 3">
    <name type="scientific">Convivina intestini</name>
    <dbReference type="NCBI Taxonomy" id="1505726"/>
    <lineage>
        <taxon>Bacteria</taxon>
        <taxon>Bacillati</taxon>
        <taxon>Bacillota</taxon>
        <taxon>Bacilli</taxon>
        <taxon>Lactobacillales</taxon>
        <taxon>Lactobacillaceae</taxon>
        <taxon>Convivina</taxon>
    </lineage>
</organism>
<evidence type="ECO:0000313" key="3">
    <source>
        <dbReference type="Proteomes" id="UP000245433"/>
    </source>
</evidence>
<keyword evidence="1" id="KW-1133">Transmembrane helix</keyword>
<comment type="caution">
    <text evidence="2">The sequence shown here is derived from an EMBL/GenBank/DDBJ whole genome shotgun (WGS) entry which is preliminary data.</text>
</comment>
<name>A0A2U1D659_9LACO</name>
<protein>
    <submittedName>
        <fullName evidence="2">Uncharacterized protein</fullName>
    </submittedName>
</protein>
<gene>
    <name evidence="2" type="ORF">C7384_10843</name>
</gene>
<sequence>MSELQQNIVIILGFLGEWFLFSFPLLQGSLELSEQTDVIGHYKESAGQYPKVSPWYWLLPPLKVYLERERVKKMLKSGSFSGVDKRQLRIFSMRATAWFYVAMAGAFNGIGKTKEVLEHFHWSESAWVFWSINGVMLILGVANVIIRLRISKQKLAKSKSESLL</sequence>
<feature type="transmembrane region" description="Helical" evidence="1">
    <location>
        <begin position="88"/>
        <end position="107"/>
    </location>
</feature>